<evidence type="ECO:0000256" key="10">
    <source>
        <dbReference type="RuleBase" id="RU261113"/>
    </source>
</evidence>
<evidence type="ECO:0000256" key="6">
    <source>
        <dbReference type="ARBA" id="ARBA00023015"/>
    </source>
</evidence>
<keyword evidence="4" id="KW-0862">Zinc</keyword>
<evidence type="ECO:0000256" key="3">
    <source>
        <dbReference type="ARBA" id="ARBA00022771"/>
    </source>
</evidence>
<accession>A0ABP1AN17</accession>
<reference evidence="12" key="1">
    <citation type="submission" date="2024-03" db="EMBL/GenBank/DDBJ databases">
        <authorList>
            <consortium name="ELIXIR-Norway"/>
            <consortium name="Elixir Norway"/>
        </authorList>
    </citation>
    <scope>NUCLEOTIDE SEQUENCE</scope>
</reference>
<dbReference type="Proteomes" id="UP001497522">
    <property type="component" value="Chromosome 14"/>
</dbReference>
<dbReference type="EMBL" id="OZ023715">
    <property type="protein sequence ID" value="CAK9863807.1"/>
    <property type="molecule type" value="Genomic_DNA"/>
</dbReference>
<evidence type="ECO:0000313" key="13">
    <source>
        <dbReference type="Proteomes" id="UP001497522"/>
    </source>
</evidence>
<dbReference type="Gene3D" id="3.30.160.60">
    <property type="entry name" value="Classic Zinc Finger"/>
    <property type="match status" value="1"/>
</dbReference>
<keyword evidence="2" id="KW-0479">Metal-binding</keyword>
<keyword evidence="7 10" id="KW-0010">Activator</keyword>
<dbReference type="Pfam" id="PF08209">
    <property type="entry name" value="Sgf11"/>
    <property type="match status" value="1"/>
</dbReference>
<keyword evidence="13" id="KW-1185">Reference proteome</keyword>
<evidence type="ECO:0000256" key="8">
    <source>
        <dbReference type="ARBA" id="ARBA00023163"/>
    </source>
</evidence>
<comment type="subcellular location">
    <subcellularLocation>
        <location evidence="1 10">Nucleus</location>
    </subcellularLocation>
</comment>
<evidence type="ECO:0000256" key="5">
    <source>
        <dbReference type="ARBA" id="ARBA00022853"/>
    </source>
</evidence>
<evidence type="ECO:0000256" key="2">
    <source>
        <dbReference type="ARBA" id="ARBA00022723"/>
    </source>
</evidence>
<gene>
    <name evidence="12" type="ORF">CSSPJE1EN2_LOCUS6802</name>
</gene>
<evidence type="ECO:0000256" key="1">
    <source>
        <dbReference type="ARBA" id="ARBA00004123"/>
    </source>
</evidence>
<feature type="compositionally biased region" description="Low complexity" evidence="11">
    <location>
        <begin position="217"/>
        <end position="229"/>
    </location>
</feature>
<protein>
    <recommendedName>
        <fullName evidence="10">SAGA-associated factor 11</fullName>
    </recommendedName>
</protein>
<sequence>IMLATRHLETSTTTTLYFILYAQNVFAELLDSLIVDVAAEAHRAARLGFDYRLDNEEEEEAQMSAHARATVGDVDIGGGSETGGKYTFDVFGLSHPTIAQDMFDCMNCGRPIVAGRFAPHLEKCMGKGRKARLKANHTINSAHHRKGRTAPMSSIANSTTAYGNRTSRPAHSYTPTPEDSQHSLMEFNAAAPKDSPEDDKDLAPELQHPGKTRSKKNSTTTRATTYWEG</sequence>
<name>A0ABP1AN17_9BRYO</name>
<organism evidence="12 13">
    <name type="scientific">Sphagnum jensenii</name>
    <dbReference type="NCBI Taxonomy" id="128206"/>
    <lineage>
        <taxon>Eukaryota</taxon>
        <taxon>Viridiplantae</taxon>
        <taxon>Streptophyta</taxon>
        <taxon>Embryophyta</taxon>
        <taxon>Bryophyta</taxon>
        <taxon>Sphagnophytina</taxon>
        <taxon>Sphagnopsida</taxon>
        <taxon>Sphagnales</taxon>
        <taxon>Sphagnaceae</taxon>
        <taxon>Sphagnum</taxon>
    </lineage>
</organism>
<feature type="non-terminal residue" evidence="12">
    <location>
        <position position="229"/>
    </location>
</feature>
<keyword evidence="6" id="KW-0805">Transcription regulation</keyword>
<feature type="region of interest" description="Disordered" evidence="11">
    <location>
        <begin position="140"/>
        <end position="229"/>
    </location>
</feature>
<dbReference type="InterPro" id="IPR013246">
    <property type="entry name" value="SAGA_su_Sgf11"/>
</dbReference>
<dbReference type="PANTHER" id="PTHR47674">
    <property type="entry name" value="SAGA-ASSOCIATED FACTOR 11"/>
    <property type="match status" value="1"/>
</dbReference>
<evidence type="ECO:0000313" key="12">
    <source>
        <dbReference type="EMBL" id="CAK9863807.1"/>
    </source>
</evidence>
<keyword evidence="3" id="KW-0863">Zinc-finger</keyword>
<evidence type="ECO:0000256" key="9">
    <source>
        <dbReference type="ARBA" id="ARBA00023242"/>
    </source>
</evidence>
<feature type="compositionally biased region" description="Polar residues" evidence="11">
    <location>
        <begin position="151"/>
        <end position="178"/>
    </location>
</feature>
<dbReference type="PANTHER" id="PTHR47674:SF3">
    <property type="entry name" value="SAGA-ASSOCIATED FACTOR 11"/>
    <property type="match status" value="1"/>
</dbReference>
<proteinExistence type="inferred from homology"/>
<evidence type="ECO:0000256" key="4">
    <source>
        <dbReference type="ARBA" id="ARBA00022833"/>
    </source>
</evidence>
<evidence type="ECO:0000256" key="11">
    <source>
        <dbReference type="SAM" id="MobiDB-lite"/>
    </source>
</evidence>
<evidence type="ECO:0000256" key="7">
    <source>
        <dbReference type="ARBA" id="ARBA00023159"/>
    </source>
</evidence>
<keyword evidence="8" id="KW-0804">Transcription</keyword>
<keyword evidence="5" id="KW-0156">Chromatin regulator</keyword>
<comment type="similarity">
    <text evidence="10">Belongs to the SGF11 family.</text>
</comment>
<keyword evidence="9" id="KW-0539">Nucleus</keyword>